<evidence type="ECO:0000256" key="1">
    <source>
        <dbReference type="SAM" id="MobiDB-lite"/>
    </source>
</evidence>
<dbReference type="Proteomes" id="UP001497382">
    <property type="component" value="Unassembled WGS sequence"/>
</dbReference>
<name>A0AAV2AHR0_9ARAC</name>
<keyword evidence="3" id="KW-1185">Reference proteome</keyword>
<feature type="non-terminal residue" evidence="2">
    <location>
        <position position="63"/>
    </location>
</feature>
<sequence length="63" mass="7334">MWKKMSPNSNNSQKIEETPKRNKWKFTKKETPFSSNNSTSESKKTKRPLLKNKALVPLKVDVV</sequence>
<dbReference type="AlphaFoldDB" id="A0AAV2AHR0"/>
<protein>
    <submittedName>
        <fullName evidence="2">Uncharacterized protein</fullName>
    </submittedName>
</protein>
<gene>
    <name evidence="2" type="ORF">LARSCL_LOCUS12448</name>
</gene>
<dbReference type="EMBL" id="CAXIEN010000164">
    <property type="protein sequence ID" value="CAL1283191.1"/>
    <property type="molecule type" value="Genomic_DNA"/>
</dbReference>
<comment type="caution">
    <text evidence="2">The sequence shown here is derived from an EMBL/GenBank/DDBJ whole genome shotgun (WGS) entry which is preliminary data.</text>
</comment>
<accession>A0AAV2AHR0</accession>
<organism evidence="2 3">
    <name type="scientific">Larinioides sclopetarius</name>
    <dbReference type="NCBI Taxonomy" id="280406"/>
    <lineage>
        <taxon>Eukaryota</taxon>
        <taxon>Metazoa</taxon>
        <taxon>Ecdysozoa</taxon>
        <taxon>Arthropoda</taxon>
        <taxon>Chelicerata</taxon>
        <taxon>Arachnida</taxon>
        <taxon>Araneae</taxon>
        <taxon>Araneomorphae</taxon>
        <taxon>Entelegynae</taxon>
        <taxon>Araneoidea</taxon>
        <taxon>Araneidae</taxon>
        <taxon>Larinioides</taxon>
    </lineage>
</organism>
<feature type="compositionally biased region" description="Polar residues" evidence="1">
    <location>
        <begin position="1"/>
        <end position="13"/>
    </location>
</feature>
<reference evidence="2 3" key="1">
    <citation type="submission" date="2024-04" db="EMBL/GenBank/DDBJ databases">
        <authorList>
            <person name="Rising A."/>
            <person name="Reimegard J."/>
            <person name="Sonavane S."/>
            <person name="Akerstrom W."/>
            <person name="Nylinder S."/>
            <person name="Hedman E."/>
            <person name="Kallberg Y."/>
        </authorList>
    </citation>
    <scope>NUCLEOTIDE SEQUENCE [LARGE SCALE GENOMIC DNA]</scope>
</reference>
<evidence type="ECO:0000313" key="2">
    <source>
        <dbReference type="EMBL" id="CAL1283191.1"/>
    </source>
</evidence>
<proteinExistence type="predicted"/>
<feature type="region of interest" description="Disordered" evidence="1">
    <location>
        <begin position="1"/>
        <end position="53"/>
    </location>
</feature>
<evidence type="ECO:0000313" key="3">
    <source>
        <dbReference type="Proteomes" id="UP001497382"/>
    </source>
</evidence>